<dbReference type="InterPro" id="IPR050559">
    <property type="entry name" value="P-Pant_transferase_sf"/>
</dbReference>
<dbReference type="GO" id="GO:0008897">
    <property type="term" value="F:holo-[acyl-carrier-protein] synthase activity"/>
    <property type="evidence" value="ECO:0007669"/>
    <property type="project" value="UniProtKB-EC"/>
</dbReference>
<proteinExistence type="predicted"/>
<accession>A0A8H3TU35</accession>
<keyword evidence="6" id="KW-1185">Reference proteome</keyword>
<gene>
    <name evidence="5" type="ORF">NliqN6_3535</name>
</gene>
<evidence type="ECO:0000256" key="2">
    <source>
        <dbReference type="ARBA" id="ARBA00022679"/>
    </source>
</evidence>
<comment type="caution">
    <text evidence="5">The sequence shown here is derived from an EMBL/GenBank/DDBJ whole genome shotgun (WGS) entry which is preliminary data.</text>
</comment>
<dbReference type="AlphaFoldDB" id="A0A8H3TU35"/>
<evidence type="ECO:0000259" key="4">
    <source>
        <dbReference type="Pfam" id="PF22624"/>
    </source>
</evidence>
<dbReference type="PANTHER" id="PTHR12215:SF10">
    <property type="entry name" value="L-AMINOADIPATE-SEMIALDEHYDE DEHYDROGENASE-PHOSPHOPANTETHEINYL TRANSFERASE"/>
    <property type="match status" value="1"/>
</dbReference>
<evidence type="ECO:0000313" key="5">
    <source>
        <dbReference type="EMBL" id="GHJ87133.1"/>
    </source>
</evidence>
<dbReference type="GO" id="GO:0000287">
    <property type="term" value="F:magnesium ion binding"/>
    <property type="evidence" value="ECO:0007669"/>
    <property type="project" value="InterPro"/>
</dbReference>
<reference evidence="5" key="1">
    <citation type="submission" date="2020-07" db="EMBL/GenBank/DDBJ databases">
        <title>Draft Genome Sequence of a Deep-Sea Yeast, Naganishia (Cryptococcus) liquefaciens strain N6.</title>
        <authorList>
            <person name="Han Y.W."/>
            <person name="Kajitani R."/>
            <person name="Morimoto H."/>
            <person name="Parhat M."/>
            <person name="Tsubouchi H."/>
            <person name="Bakenova O."/>
            <person name="Ogata M."/>
            <person name="Argunhan B."/>
            <person name="Aoki R."/>
            <person name="Kajiwara S."/>
            <person name="Itoh T."/>
            <person name="Iwasaki H."/>
        </authorList>
    </citation>
    <scope>NUCLEOTIDE SEQUENCE</scope>
    <source>
        <strain evidence="5">N6</strain>
    </source>
</reference>
<feature type="domain" description="4'-phosphopantetheinyl transferase" evidence="3">
    <location>
        <begin position="116"/>
        <end position="203"/>
    </location>
</feature>
<dbReference type="InterPro" id="IPR037143">
    <property type="entry name" value="4-PPantetheinyl_Trfase_dom_sf"/>
</dbReference>
<evidence type="ECO:0000259" key="3">
    <source>
        <dbReference type="Pfam" id="PF01648"/>
    </source>
</evidence>
<evidence type="ECO:0000313" key="6">
    <source>
        <dbReference type="Proteomes" id="UP000620104"/>
    </source>
</evidence>
<organism evidence="5 6">
    <name type="scientific">Naganishia liquefaciens</name>
    <dbReference type="NCBI Taxonomy" id="104408"/>
    <lineage>
        <taxon>Eukaryota</taxon>
        <taxon>Fungi</taxon>
        <taxon>Dikarya</taxon>
        <taxon>Basidiomycota</taxon>
        <taxon>Agaricomycotina</taxon>
        <taxon>Tremellomycetes</taxon>
        <taxon>Filobasidiales</taxon>
        <taxon>Filobasidiaceae</taxon>
        <taxon>Naganishia</taxon>
    </lineage>
</organism>
<dbReference type="EMBL" id="BLZA01000021">
    <property type="protein sequence ID" value="GHJ87133.1"/>
    <property type="molecule type" value="Genomic_DNA"/>
</dbReference>
<sequence length="301" mass="33306">MTSIYIAYIGDWNPSPETYRRLVDRLNNQDQQRIARYRQPRDRLCFLVGRLLLFQHVRSQGCTSDTPLQLVFTASGKPFLVEPIDQGWHTEFNISHDDDIIVLAATSVPKEASQSGIGIDVMLLNRAPADAEGLEEVLLDQLHPAELADFRATCQTSSDSRRLEYLIRLWTAKEAYTKAIGTGLGTEFRELSIEGLSADTKASLLGSSSRTIAAHTRLSVHQSTRNPTLRSPAKAGFTIRHGHITVQSPADHGEQNREQDSSDNNKRFAWSFVSACQAGNVPGTIEFGVVDPTDLETLGSV</sequence>
<keyword evidence="2" id="KW-0808">Transferase</keyword>
<dbReference type="Pfam" id="PF22624">
    <property type="entry name" value="AASDHPPT_N"/>
    <property type="match status" value="1"/>
</dbReference>
<dbReference type="InterPro" id="IPR055066">
    <property type="entry name" value="AASDHPPT_N"/>
</dbReference>
<feature type="domain" description="4'-phosphopantetheinyl transferase N-terminal" evidence="4">
    <location>
        <begin position="11"/>
        <end position="106"/>
    </location>
</feature>
<dbReference type="GO" id="GO:0005829">
    <property type="term" value="C:cytosol"/>
    <property type="evidence" value="ECO:0007669"/>
    <property type="project" value="TreeGrafter"/>
</dbReference>
<dbReference type="PANTHER" id="PTHR12215">
    <property type="entry name" value="PHOSPHOPANTETHEINE TRANSFERASE"/>
    <property type="match status" value="1"/>
</dbReference>
<evidence type="ECO:0000256" key="1">
    <source>
        <dbReference type="ARBA" id="ARBA00013172"/>
    </source>
</evidence>
<dbReference type="GO" id="GO:0019878">
    <property type="term" value="P:lysine biosynthetic process via aminoadipic acid"/>
    <property type="evidence" value="ECO:0007669"/>
    <property type="project" value="TreeGrafter"/>
</dbReference>
<protein>
    <recommendedName>
        <fullName evidence="1">holo-[acyl-carrier-protein] synthase</fullName>
        <ecNumber evidence="1">2.7.8.7</ecNumber>
    </recommendedName>
</protein>
<dbReference type="Gene3D" id="3.90.470.20">
    <property type="entry name" value="4'-phosphopantetheinyl transferase domain"/>
    <property type="match status" value="1"/>
</dbReference>
<dbReference type="SUPFAM" id="SSF56214">
    <property type="entry name" value="4'-phosphopantetheinyl transferase"/>
    <property type="match status" value="2"/>
</dbReference>
<dbReference type="OrthoDB" id="26719at2759"/>
<dbReference type="EC" id="2.7.8.7" evidence="1"/>
<dbReference type="InterPro" id="IPR008278">
    <property type="entry name" value="4-PPantetheinyl_Trfase_dom"/>
</dbReference>
<dbReference type="Proteomes" id="UP000620104">
    <property type="component" value="Unassembled WGS sequence"/>
</dbReference>
<dbReference type="Pfam" id="PF01648">
    <property type="entry name" value="ACPS"/>
    <property type="match status" value="1"/>
</dbReference>
<name>A0A8H3TU35_9TREE</name>